<dbReference type="RefSeq" id="WP_173812615.1">
    <property type="nucleotide sequence ID" value="NZ_FNHB01000001.1"/>
</dbReference>
<keyword evidence="1" id="KW-0805">Transcription regulation</keyword>
<evidence type="ECO:0000256" key="1">
    <source>
        <dbReference type="ARBA" id="ARBA00023015"/>
    </source>
</evidence>
<accession>A0A1G9NLD0</accession>
<dbReference type="InterPro" id="IPR036390">
    <property type="entry name" value="WH_DNA-bd_sf"/>
</dbReference>
<dbReference type="Pfam" id="PF01047">
    <property type="entry name" value="MarR"/>
    <property type="match status" value="1"/>
</dbReference>
<evidence type="ECO:0000313" key="7">
    <source>
        <dbReference type="Proteomes" id="UP000214880"/>
    </source>
</evidence>
<dbReference type="GO" id="GO:0003700">
    <property type="term" value="F:DNA-binding transcription factor activity"/>
    <property type="evidence" value="ECO:0007669"/>
    <property type="project" value="InterPro"/>
</dbReference>
<dbReference type="PANTHER" id="PTHR42756">
    <property type="entry name" value="TRANSCRIPTIONAL REGULATOR, MARR"/>
    <property type="match status" value="1"/>
</dbReference>
<dbReference type="SMART" id="SM00347">
    <property type="entry name" value="HTH_MARR"/>
    <property type="match status" value="1"/>
</dbReference>
<dbReference type="Gene3D" id="1.10.10.10">
    <property type="entry name" value="Winged helix-like DNA-binding domain superfamily/Winged helix DNA-binding domain"/>
    <property type="match status" value="1"/>
</dbReference>
<evidence type="ECO:0000256" key="3">
    <source>
        <dbReference type="ARBA" id="ARBA00023163"/>
    </source>
</evidence>
<feature type="compositionally biased region" description="Basic residues" evidence="4">
    <location>
        <begin position="155"/>
        <end position="170"/>
    </location>
</feature>
<dbReference type="GO" id="GO:0003677">
    <property type="term" value="F:DNA binding"/>
    <property type="evidence" value="ECO:0007669"/>
    <property type="project" value="UniProtKB-KW"/>
</dbReference>
<reference evidence="6 7" key="1">
    <citation type="submission" date="2016-10" db="EMBL/GenBank/DDBJ databases">
        <authorList>
            <person name="de Groot N.N."/>
        </authorList>
    </citation>
    <scope>NUCLEOTIDE SEQUENCE [LARGE SCALE GENOMIC DNA]</scope>
    <source>
        <strain evidence="6 7">DSM 1736</strain>
    </source>
</reference>
<gene>
    <name evidence="6" type="ORF">SAMN04488502_1011038</name>
</gene>
<dbReference type="PANTHER" id="PTHR42756:SF1">
    <property type="entry name" value="TRANSCRIPTIONAL REPRESSOR OF EMRAB OPERON"/>
    <property type="match status" value="1"/>
</dbReference>
<evidence type="ECO:0000259" key="5">
    <source>
        <dbReference type="PROSITE" id="PS50995"/>
    </source>
</evidence>
<feature type="region of interest" description="Disordered" evidence="4">
    <location>
        <begin position="149"/>
        <end position="170"/>
    </location>
</feature>
<dbReference type="STRING" id="146817.SAMN04488502_1011038"/>
<sequence>MADISTNELYNALRRLNRQMYRYAHQTMPPKEGLHRGQIHLLFLISRNDGVIQRDLAEILDIRPSSLTEMLVKLEQEAFVVRKQDEKDQRIMHIYLTENGKAAVNGFTEANTKLTSAIFNCLMEEEIEKMLELVRKISGNLEILDDPASDTGHAIGRKPHGHHHRHHRWD</sequence>
<dbReference type="InterPro" id="IPR036388">
    <property type="entry name" value="WH-like_DNA-bd_sf"/>
</dbReference>
<keyword evidence="3" id="KW-0804">Transcription</keyword>
<evidence type="ECO:0000256" key="2">
    <source>
        <dbReference type="ARBA" id="ARBA00023125"/>
    </source>
</evidence>
<feature type="domain" description="HTH marR-type" evidence="5">
    <location>
        <begin position="6"/>
        <end position="139"/>
    </location>
</feature>
<dbReference type="AlphaFoldDB" id="A0A1G9NLD0"/>
<proteinExistence type="predicted"/>
<dbReference type="PROSITE" id="PS50995">
    <property type="entry name" value="HTH_MARR_2"/>
    <property type="match status" value="1"/>
</dbReference>
<evidence type="ECO:0000256" key="4">
    <source>
        <dbReference type="SAM" id="MobiDB-lite"/>
    </source>
</evidence>
<keyword evidence="2 6" id="KW-0238">DNA-binding</keyword>
<evidence type="ECO:0000313" key="6">
    <source>
        <dbReference type="EMBL" id="SDL86785.1"/>
    </source>
</evidence>
<keyword evidence="7" id="KW-1185">Reference proteome</keyword>
<dbReference type="PRINTS" id="PR00598">
    <property type="entry name" value="HTHMARR"/>
</dbReference>
<name>A0A1G9NLD0_9FIRM</name>
<protein>
    <submittedName>
        <fullName evidence="6">DNA-binding transcriptional regulator, MarR family</fullName>
    </submittedName>
</protein>
<dbReference type="EMBL" id="FNHB01000001">
    <property type="protein sequence ID" value="SDL86785.1"/>
    <property type="molecule type" value="Genomic_DNA"/>
</dbReference>
<dbReference type="InterPro" id="IPR000835">
    <property type="entry name" value="HTH_MarR-typ"/>
</dbReference>
<dbReference type="Proteomes" id="UP000214880">
    <property type="component" value="Unassembled WGS sequence"/>
</dbReference>
<organism evidence="6 7">
    <name type="scientific">Dendrosporobacter quercicolus</name>
    <dbReference type="NCBI Taxonomy" id="146817"/>
    <lineage>
        <taxon>Bacteria</taxon>
        <taxon>Bacillati</taxon>
        <taxon>Bacillota</taxon>
        <taxon>Negativicutes</taxon>
        <taxon>Selenomonadales</taxon>
        <taxon>Sporomusaceae</taxon>
        <taxon>Dendrosporobacter</taxon>
    </lineage>
</organism>
<dbReference type="SUPFAM" id="SSF46785">
    <property type="entry name" value="Winged helix' DNA-binding domain"/>
    <property type="match status" value="1"/>
</dbReference>